<reference evidence="10 11" key="1">
    <citation type="submission" date="2019-01" db="EMBL/GenBank/DDBJ databases">
        <title>Pseudolysobacter antarctica gen. nov., sp. nov., isolated from Fildes Peninsula, Antarctica.</title>
        <authorList>
            <person name="Wei Z."/>
            <person name="Peng F."/>
        </authorList>
    </citation>
    <scope>NUCLEOTIDE SEQUENCE [LARGE SCALE GENOMIC DNA]</scope>
    <source>
        <strain evidence="10 11">AQ6-296</strain>
    </source>
</reference>
<protein>
    <submittedName>
        <fullName evidence="10">Uncharacterized protein</fullName>
    </submittedName>
</protein>
<dbReference type="InterPro" id="IPR007272">
    <property type="entry name" value="Sulf_transp_TsuA/YedE"/>
</dbReference>
<organism evidence="10 11">
    <name type="scientific">Pseudolysobacter antarcticus</name>
    <dbReference type="NCBI Taxonomy" id="2511995"/>
    <lineage>
        <taxon>Bacteria</taxon>
        <taxon>Pseudomonadati</taxon>
        <taxon>Pseudomonadota</taxon>
        <taxon>Gammaproteobacteria</taxon>
        <taxon>Lysobacterales</taxon>
        <taxon>Rhodanobacteraceae</taxon>
        <taxon>Pseudolysobacter</taxon>
    </lineage>
</organism>
<dbReference type="Pfam" id="PF04143">
    <property type="entry name" value="Sulf_transp"/>
    <property type="match status" value="1"/>
</dbReference>
<dbReference type="RefSeq" id="WP_129833745.1">
    <property type="nucleotide sequence ID" value="NZ_CP035704.1"/>
</dbReference>
<dbReference type="Proteomes" id="UP000291562">
    <property type="component" value="Chromosome"/>
</dbReference>
<comment type="similarity">
    <text evidence="8">Belongs to the TsuA/YedE (TC 9.B.102) family.</text>
</comment>
<feature type="transmembrane region" description="Helical" evidence="9">
    <location>
        <begin position="140"/>
        <end position="165"/>
    </location>
</feature>
<keyword evidence="6 9" id="KW-1133">Transmembrane helix</keyword>
<dbReference type="PANTHER" id="PTHR30574:SF1">
    <property type="entry name" value="SULPHUR TRANSPORT DOMAIN-CONTAINING PROTEIN"/>
    <property type="match status" value="1"/>
</dbReference>
<evidence type="ECO:0000313" key="11">
    <source>
        <dbReference type="Proteomes" id="UP000291562"/>
    </source>
</evidence>
<evidence type="ECO:0000256" key="4">
    <source>
        <dbReference type="ARBA" id="ARBA00022519"/>
    </source>
</evidence>
<evidence type="ECO:0000256" key="7">
    <source>
        <dbReference type="ARBA" id="ARBA00023136"/>
    </source>
</evidence>
<sequence>MRTPLPYANPYVAGVGLGLVLLASFVLTGRGLGASGAFASASASLVSTIAPQGADTSAYFRGYLEDGGFASDWLVFEVLGLLTGAALSAVIAGRWRAQIERGPRLAARPRLFYAVAGGAAMGVGAMLARGCTSGQALSGGALLSVGSSLFMASVFASAYLVAVFARRLWS</sequence>
<name>A0A411HKP0_9GAMM</name>
<feature type="transmembrane region" description="Helical" evidence="9">
    <location>
        <begin position="111"/>
        <end position="128"/>
    </location>
</feature>
<keyword evidence="2" id="KW-0813">Transport</keyword>
<dbReference type="AlphaFoldDB" id="A0A411HKP0"/>
<proteinExistence type="inferred from homology"/>
<keyword evidence="11" id="KW-1185">Reference proteome</keyword>
<evidence type="ECO:0000256" key="2">
    <source>
        <dbReference type="ARBA" id="ARBA00022448"/>
    </source>
</evidence>
<evidence type="ECO:0000256" key="8">
    <source>
        <dbReference type="ARBA" id="ARBA00035655"/>
    </source>
</evidence>
<keyword evidence="3" id="KW-1003">Cell membrane</keyword>
<dbReference type="PANTHER" id="PTHR30574">
    <property type="entry name" value="INNER MEMBRANE PROTEIN YEDE"/>
    <property type="match status" value="1"/>
</dbReference>
<evidence type="ECO:0000256" key="6">
    <source>
        <dbReference type="ARBA" id="ARBA00022989"/>
    </source>
</evidence>
<gene>
    <name evidence="10" type="ORF">ELE36_12390</name>
</gene>
<dbReference type="KEGG" id="xbc:ELE36_12390"/>
<evidence type="ECO:0000256" key="9">
    <source>
        <dbReference type="SAM" id="Phobius"/>
    </source>
</evidence>
<keyword evidence="5 9" id="KW-0812">Transmembrane</keyword>
<comment type="subcellular location">
    <subcellularLocation>
        <location evidence="1">Cell inner membrane</location>
        <topology evidence="1">Multi-pass membrane protein</topology>
    </subcellularLocation>
</comment>
<dbReference type="GO" id="GO:0005886">
    <property type="term" value="C:plasma membrane"/>
    <property type="evidence" value="ECO:0007669"/>
    <property type="project" value="UniProtKB-SubCell"/>
</dbReference>
<dbReference type="OrthoDB" id="5956920at2"/>
<keyword evidence="7 9" id="KW-0472">Membrane</keyword>
<evidence type="ECO:0000256" key="5">
    <source>
        <dbReference type="ARBA" id="ARBA00022692"/>
    </source>
</evidence>
<evidence type="ECO:0000256" key="3">
    <source>
        <dbReference type="ARBA" id="ARBA00022475"/>
    </source>
</evidence>
<accession>A0A411HKP0</accession>
<feature type="transmembrane region" description="Helical" evidence="9">
    <location>
        <begin position="73"/>
        <end position="91"/>
    </location>
</feature>
<keyword evidence="4" id="KW-0997">Cell inner membrane</keyword>
<evidence type="ECO:0000256" key="1">
    <source>
        <dbReference type="ARBA" id="ARBA00004429"/>
    </source>
</evidence>
<evidence type="ECO:0000313" key="10">
    <source>
        <dbReference type="EMBL" id="QBB71085.1"/>
    </source>
</evidence>
<dbReference type="EMBL" id="CP035704">
    <property type="protein sequence ID" value="QBB71085.1"/>
    <property type="molecule type" value="Genomic_DNA"/>
</dbReference>